<dbReference type="Proteomes" id="UP001155010">
    <property type="component" value="Unassembled WGS sequence"/>
</dbReference>
<dbReference type="AlphaFoldDB" id="A0A9X2UBK3"/>
<organism evidence="2 3">
    <name type="scientific">Salinibacter ruber</name>
    <dbReference type="NCBI Taxonomy" id="146919"/>
    <lineage>
        <taxon>Bacteria</taxon>
        <taxon>Pseudomonadati</taxon>
        <taxon>Rhodothermota</taxon>
        <taxon>Rhodothermia</taxon>
        <taxon>Rhodothermales</taxon>
        <taxon>Salinibacteraceae</taxon>
        <taxon>Salinibacter</taxon>
    </lineage>
</organism>
<evidence type="ECO:0000259" key="1">
    <source>
        <dbReference type="Pfam" id="PF01609"/>
    </source>
</evidence>
<accession>A0A9X2UBK3</accession>
<dbReference type="GO" id="GO:0006313">
    <property type="term" value="P:DNA transposition"/>
    <property type="evidence" value="ECO:0007669"/>
    <property type="project" value="InterPro"/>
</dbReference>
<feature type="domain" description="Transposase IS4-like" evidence="1">
    <location>
        <begin position="60"/>
        <end position="265"/>
    </location>
</feature>
<proteinExistence type="predicted"/>
<dbReference type="InterPro" id="IPR012337">
    <property type="entry name" value="RNaseH-like_sf"/>
</dbReference>
<dbReference type="InterPro" id="IPR002559">
    <property type="entry name" value="Transposase_11"/>
</dbReference>
<sequence length="265" mass="30544">MTLVFGVWEELWADRRVEPYWQMFSRVQAAAQELPHQRLRGISTEEWEEIADLSGAVDLFDATQIELPPTLADWQKTSEERSGFKLQLKLDGRNRQFKEALLTTPDGNDNNYFSDFLGLEWERPSGKSSEKESSAEAPRGDLYLFDCGYCSIDQYHRITDTGNSFVTKLHGNTDPQSVCSRPVPETATDPDRNAAGYSIWEDRLVRLGDDRTDREGGNPGRWYRVLTVEVSTGEQIDVLTNLLWLDAEQICRLYKHRWSIEIVFR</sequence>
<gene>
    <name evidence="2" type="ORF">GGP83_003284</name>
</gene>
<dbReference type="Pfam" id="PF01609">
    <property type="entry name" value="DDE_Tnp_1"/>
    <property type="match status" value="1"/>
</dbReference>
<protein>
    <recommendedName>
        <fullName evidence="1">Transposase IS4-like domain-containing protein</fullName>
    </recommendedName>
</protein>
<dbReference type="SUPFAM" id="SSF53098">
    <property type="entry name" value="Ribonuclease H-like"/>
    <property type="match status" value="1"/>
</dbReference>
<evidence type="ECO:0000313" key="2">
    <source>
        <dbReference type="EMBL" id="MCS3953309.1"/>
    </source>
</evidence>
<dbReference type="EMBL" id="JANUBB010000021">
    <property type="protein sequence ID" value="MCS3953309.1"/>
    <property type="molecule type" value="Genomic_DNA"/>
</dbReference>
<name>A0A9X2UBK3_9BACT</name>
<dbReference type="GO" id="GO:0003677">
    <property type="term" value="F:DNA binding"/>
    <property type="evidence" value="ECO:0007669"/>
    <property type="project" value="InterPro"/>
</dbReference>
<reference evidence="2" key="1">
    <citation type="submission" date="2022-08" db="EMBL/GenBank/DDBJ databases">
        <title>Genomic Encyclopedia of Type Strains, Phase V (KMG-V): Genome sequencing to study the core and pangenomes of soil and plant-associated prokaryotes.</title>
        <authorList>
            <person name="Whitman W."/>
        </authorList>
    </citation>
    <scope>NUCLEOTIDE SEQUENCE</scope>
    <source>
        <strain evidence="2">SP2017</strain>
    </source>
</reference>
<dbReference type="GO" id="GO:0004803">
    <property type="term" value="F:transposase activity"/>
    <property type="evidence" value="ECO:0007669"/>
    <property type="project" value="InterPro"/>
</dbReference>
<evidence type="ECO:0000313" key="3">
    <source>
        <dbReference type="Proteomes" id="UP001155010"/>
    </source>
</evidence>
<dbReference type="PANTHER" id="PTHR33258:SF1">
    <property type="entry name" value="TRANSPOSASE INSL FOR INSERTION SEQUENCE ELEMENT IS186A-RELATED"/>
    <property type="match status" value="1"/>
</dbReference>
<dbReference type="PANTHER" id="PTHR33258">
    <property type="entry name" value="TRANSPOSASE INSL FOR INSERTION SEQUENCE ELEMENT IS186A-RELATED"/>
    <property type="match status" value="1"/>
</dbReference>
<comment type="caution">
    <text evidence="2">The sequence shown here is derived from an EMBL/GenBank/DDBJ whole genome shotgun (WGS) entry which is preliminary data.</text>
</comment>